<dbReference type="EMBL" id="CP111015">
    <property type="protein sequence ID" value="WAR03773.1"/>
    <property type="molecule type" value="Genomic_DNA"/>
</dbReference>
<dbReference type="Proteomes" id="UP001164746">
    <property type="component" value="Chromosome 4"/>
</dbReference>
<keyword evidence="2" id="KW-0479">Metal-binding</keyword>
<name>A0ABY7E4Q0_MYAAR</name>
<dbReference type="InterPro" id="IPR027806">
    <property type="entry name" value="HARBI1_dom"/>
</dbReference>
<proteinExistence type="predicted"/>
<accession>A0ABY7E4Q0</accession>
<keyword evidence="5" id="KW-1185">Reference proteome</keyword>
<feature type="domain" description="DDE Tnp4" evidence="3">
    <location>
        <begin position="248"/>
        <end position="310"/>
    </location>
</feature>
<evidence type="ECO:0000313" key="5">
    <source>
        <dbReference type="Proteomes" id="UP001164746"/>
    </source>
</evidence>
<protein>
    <submittedName>
        <fullName evidence="4">HARB1-like protein</fullName>
    </submittedName>
</protein>
<reference evidence="4" key="1">
    <citation type="submission" date="2022-11" db="EMBL/GenBank/DDBJ databases">
        <title>Centuries of genome instability and evolution in soft-shell clam transmissible cancer (bioRxiv).</title>
        <authorList>
            <person name="Hart S.F.M."/>
            <person name="Yonemitsu M.A."/>
            <person name="Giersch R.M."/>
            <person name="Beal B.F."/>
            <person name="Arriagada G."/>
            <person name="Davis B.W."/>
            <person name="Ostrander E.A."/>
            <person name="Goff S.P."/>
            <person name="Metzger M.J."/>
        </authorList>
    </citation>
    <scope>NUCLEOTIDE SEQUENCE</scope>
    <source>
        <strain evidence="4">MELC-2E11</strain>
        <tissue evidence="4">Siphon/mantle</tissue>
    </source>
</reference>
<dbReference type="Pfam" id="PF13359">
    <property type="entry name" value="DDE_Tnp_4"/>
    <property type="match status" value="1"/>
</dbReference>
<evidence type="ECO:0000259" key="3">
    <source>
        <dbReference type="Pfam" id="PF13359"/>
    </source>
</evidence>
<sequence length="319" mass="35213">MVLRGASLESSLDGVKGRLPWIQLGWCAGAPPLDPAWMVLRGASLRSSLDGAPPLDPAWMVLRGASLGSSLDGVQGRLPWIQLGWCAGATPEDPAWLMALVFLGGDGNRRRHNIPRVFRDRMNPLDVMNDHEIIKKYRLDRDAILEICAQTQQHLVRPTSRSQSLPVCLQVLVALRYYATGSFQSVLADGHGISIRSVSRSIHAVSKALTRQVPRQIKFTTTRAELTRTKQLFHDISGFPNVIGAVDGTKGFHAINGQGICSADNLFINIVVRWPGSTHDSFIWNSCECNAWLLGDSAYLLRKYLLTPLPTANTEAERR</sequence>
<organism evidence="4 5">
    <name type="scientific">Mya arenaria</name>
    <name type="common">Soft-shell clam</name>
    <dbReference type="NCBI Taxonomy" id="6604"/>
    <lineage>
        <taxon>Eukaryota</taxon>
        <taxon>Metazoa</taxon>
        <taxon>Spiralia</taxon>
        <taxon>Lophotrochozoa</taxon>
        <taxon>Mollusca</taxon>
        <taxon>Bivalvia</taxon>
        <taxon>Autobranchia</taxon>
        <taxon>Heteroconchia</taxon>
        <taxon>Euheterodonta</taxon>
        <taxon>Imparidentia</taxon>
        <taxon>Neoheterodontei</taxon>
        <taxon>Myida</taxon>
        <taxon>Myoidea</taxon>
        <taxon>Myidae</taxon>
        <taxon>Mya</taxon>
    </lineage>
</organism>
<gene>
    <name evidence="4" type="ORF">MAR_010331</name>
</gene>
<comment type="cofactor">
    <cofactor evidence="1">
        <name>a divalent metal cation</name>
        <dbReference type="ChEBI" id="CHEBI:60240"/>
    </cofactor>
</comment>
<evidence type="ECO:0000256" key="1">
    <source>
        <dbReference type="ARBA" id="ARBA00001968"/>
    </source>
</evidence>
<evidence type="ECO:0000256" key="2">
    <source>
        <dbReference type="ARBA" id="ARBA00022723"/>
    </source>
</evidence>
<evidence type="ECO:0000313" key="4">
    <source>
        <dbReference type="EMBL" id="WAR03773.1"/>
    </source>
</evidence>